<protein>
    <submittedName>
        <fullName evidence="2">Uncharacterized protein</fullName>
    </submittedName>
</protein>
<accession>A0ABQ8S7G7</accession>
<organism evidence="2 3">
    <name type="scientific">Periplaneta americana</name>
    <name type="common">American cockroach</name>
    <name type="synonym">Blatta americana</name>
    <dbReference type="NCBI Taxonomy" id="6978"/>
    <lineage>
        <taxon>Eukaryota</taxon>
        <taxon>Metazoa</taxon>
        <taxon>Ecdysozoa</taxon>
        <taxon>Arthropoda</taxon>
        <taxon>Hexapoda</taxon>
        <taxon>Insecta</taxon>
        <taxon>Pterygota</taxon>
        <taxon>Neoptera</taxon>
        <taxon>Polyneoptera</taxon>
        <taxon>Dictyoptera</taxon>
        <taxon>Blattodea</taxon>
        <taxon>Blattoidea</taxon>
        <taxon>Blattidae</taxon>
        <taxon>Blattinae</taxon>
        <taxon>Periplaneta</taxon>
    </lineage>
</organism>
<gene>
    <name evidence="2" type="ORF">ANN_22045</name>
</gene>
<reference evidence="2 3" key="1">
    <citation type="journal article" date="2022" name="Allergy">
        <title>Genome assembly and annotation of Periplaneta americana reveal a comprehensive cockroach allergen profile.</title>
        <authorList>
            <person name="Wang L."/>
            <person name="Xiong Q."/>
            <person name="Saelim N."/>
            <person name="Wang L."/>
            <person name="Nong W."/>
            <person name="Wan A.T."/>
            <person name="Shi M."/>
            <person name="Liu X."/>
            <person name="Cao Q."/>
            <person name="Hui J.H.L."/>
            <person name="Sookrung N."/>
            <person name="Leung T.F."/>
            <person name="Tungtrongchitr A."/>
            <person name="Tsui S.K.W."/>
        </authorList>
    </citation>
    <scope>NUCLEOTIDE SEQUENCE [LARGE SCALE GENOMIC DNA]</scope>
    <source>
        <strain evidence="2">PWHHKU_190912</strain>
    </source>
</reference>
<feature type="region of interest" description="Disordered" evidence="1">
    <location>
        <begin position="123"/>
        <end position="170"/>
    </location>
</feature>
<dbReference type="Proteomes" id="UP001148838">
    <property type="component" value="Unassembled WGS sequence"/>
</dbReference>
<keyword evidence="3" id="KW-1185">Reference proteome</keyword>
<proteinExistence type="predicted"/>
<evidence type="ECO:0000313" key="3">
    <source>
        <dbReference type="Proteomes" id="UP001148838"/>
    </source>
</evidence>
<evidence type="ECO:0000256" key="1">
    <source>
        <dbReference type="SAM" id="MobiDB-lite"/>
    </source>
</evidence>
<sequence>MAGLCEGGNEPSGSLKAIRKYSASSYDERVVQRMMTQNICMEISYVLRSSLKSCTPLYPRSLPHPRSFNRYFTNRGNFLRVFCSNCSQEVVFISLTVNMAKKNCITGTDIDEAIFDSSCSEAEDVIQEPKGQDISRERSESEEEEVQPVRKHLRPEAKIDQPPGNGTASSELTLYVHDVKIYRDLQGRFLKHGRSHSSKTRLLNRDRGLNLYAISKTKSTSGLRRN</sequence>
<comment type="caution">
    <text evidence="2">The sequence shown here is derived from an EMBL/GenBank/DDBJ whole genome shotgun (WGS) entry which is preliminary data.</text>
</comment>
<dbReference type="EMBL" id="JAJSOF020000033">
    <property type="protein sequence ID" value="KAJ4429841.1"/>
    <property type="molecule type" value="Genomic_DNA"/>
</dbReference>
<name>A0ABQ8S7G7_PERAM</name>
<feature type="compositionally biased region" description="Basic and acidic residues" evidence="1">
    <location>
        <begin position="130"/>
        <end position="139"/>
    </location>
</feature>
<evidence type="ECO:0000313" key="2">
    <source>
        <dbReference type="EMBL" id="KAJ4429841.1"/>
    </source>
</evidence>